<comment type="similarity">
    <text evidence="1">Belongs to the ABC transporter superfamily.</text>
</comment>
<dbReference type="PROSITE" id="PS00211">
    <property type="entry name" value="ABC_TRANSPORTER_1"/>
    <property type="match status" value="1"/>
</dbReference>
<keyword evidence="4 7" id="KW-0067">ATP-binding</keyword>
<dbReference type="InterPro" id="IPR003593">
    <property type="entry name" value="AAA+_ATPase"/>
</dbReference>
<dbReference type="InterPro" id="IPR052156">
    <property type="entry name" value="BCAA_Transport_ATP-bd_LivF"/>
</dbReference>
<dbReference type="CDD" id="cd03224">
    <property type="entry name" value="ABC_TM1139_LivF_branched"/>
    <property type="match status" value="1"/>
</dbReference>
<keyword evidence="2" id="KW-0813">Transport</keyword>
<gene>
    <name evidence="7" type="ORF">EPA93_19595</name>
</gene>
<dbReference type="OrthoDB" id="9776369at2"/>
<dbReference type="PIRSF" id="PIRSF039137">
    <property type="entry name" value="ABC_branched_ATPase"/>
    <property type="match status" value="1"/>
</dbReference>
<feature type="domain" description="ABC transporter" evidence="6">
    <location>
        <begin position="2"/>
        <end position="234"/>
    </location>
</feature>
<dbReference type="InterPro" id="IPR003439">
    <property type="entry name" value="ABC_transporter-like_ATP-bd"/>
</dbReference>
<proteinExistence type="inferred from homology"/>
<keyword evidence="8" id="KW-1185">Reference proteome</keyword>
<evidence type="ECO:0000313" key="8">
    <source>
        <dbReference type="Proteomes" id="UP000290365"/>
    </source>
</evidence>
<evidence type="ECO:0000256" key="1">
    <source>
        <dbReference type="ARBA" id="ARBA00005417"/>
    </source>
</evidence>
<reference evidence="7 8" key="1">
    <citation type="submission" date="2019-01" db="EMBL/GenBank/DDBJ databases">
        <title>Ktedonosporobacter rubrisoli SCAWS-G2.</title>
        <authorList>
            <person name="Huang Y."/>
            <person name="Yan B."/>
        </authorList>
    </citation>
    <scope>NUCLEOTIDE SEQUENCE [LARGE SCALE GENOMIC DNA]</scope>
    <source>
        <strain evidence="7 8">SCAWS-G2</strain>
    </source>
</reference>
<dbReference type="GO" id="GO:0015807">
    <property type="term" value="P:L-amino acid transport"/>
    <property type="evidence" value="ECO:0007669"/>
    <property type="project" value="TreeGrafter"/>
</dbReference>
<dbReference type="Gene3D" id="3.40.50.300">
    <property type="entry name" value="P-loop containing nucleotide triphosphate hydrolases"/>
    <property type="match status" value="1"/>
</dbReference>
<dbReference type="GO" id="GO:0015658">
    <property type="term" value="F:branched-chain amino acid transmembrane transporter activity"/>
    <property type="evidence" value="ECO:0007669"/>
    <property type="project" value="InterPro"/>
</dbReference>
<dbReference type="GO" id="GO:0016887">
    <property type="term" value="F:ATP hydrolysis activity"/>
    <property type="evidence" value="ECO:0007669"/>
    <property type="project" value="InterPro"/>
</dbReference>
<protein>
    <submittedName>
        <fullName evidence="7">ABC transporter ATP-binding protein</fullName>
    </submittedName>
</protein>
<evidence type="ECO:0000259" key="6">
    <source>
        <dbReference type="PROSITE" id="PS50893"/>
    </source>
</evidence>
<keyword evidence="5" id="KW-0029">Amino-acid transport</keyword>
<dbReference type="InterPro" id="IPR030660">
    <property type="entry name" value="ABC_branched_ATPase_LivF/BraG"/>
</dbReference>
<keyword evidence="3" id="KW-0547">Nucleotide-binding</keyword>
<dbReference type="KEGG" id="kbs:EPA93_19595"/>
<dbReference type="SUPFAM" id="SSF52540">
    <property type="entry name" value="P-loop containing nucleoside triphosphate hydrolases"/>
    <property type="match status" value="1"/>
</dbReference>
<evidence type="ECO:0000256" key="2">
    <source>
        <dbReference type="ARBA" id="ARBA00022448"/>
    </source>
</evidence>
<evidence type="ECO:0000256" key="5">
    <source>
        <dbReference type="ARBA" id="ARBA00022970"/>
    </source>
</evidence>
<dbReference type="PANTHER" id="PTHR43820">
    <property type="entry name" value="HIGH-AFFINITY BRANCHED-CHAIN AMINO ACID TRANSPORT ATP-BINDING PROTEIN LIVF"/>
    <property type="match status" value="1"/>
</dbReference>
<dbReference type="RefSeq" id="WP_129889132.1">
    <property type="nucleotide sequence ID" value="NZ_CP035758.1"/>
</dbReference>
<dbReference type="InterPro" id="IPR017871">
    <property type="entry name" value="ABC_transporter-like_CS"/>
</dbReference>
<dbReference type="AlphaFoldDB" id="A0A4P6JRI5"/>
<dbReference type="EMBL" id="CP035758">
    <property type="protein sequence ID" value="QBD78079.1"/>
    <property type="molecule type" value="Genomic_DNA"/>
</dbReference>
<accession>A0A4P6JRI5</accession>
<name>A0A4P6JRI5_KTERU</name>
<dbReference type="SMART" id="SM00382">
    <property type="entry name" value="AAA"/>
    <property type="match status" value="1"/>
</dbReference>
<evidence type="ECO:0000313" key="7">
    <source>
        <dbReference type="EMBL" id="QBD78079.1"/>
    </source>
</evidence>
<organism evidence="7 8">
    <name type="scientific">Ktedonosporobacter rubrisoli</name>
    <dbReference type="NCBI Taxonomy" id="2509675"/>
    <lineage>
        <taxon>Bacteria</taxon>
        <taxon>Bacillati</taxon>
        <taxon>Chloroflexota</taxon>
        <taxon>Ktedonobacteria</taxon>
        <taxon>Ktedonobacterales</taxon>
        <taxon>Ktedonosporobacteraceae</taxon>
        <taxon>Ktedonosporobacter</taxon>
    </lineage>
</organism>
<dbReference type="PANTHER" id="PTHR43820:SF4">
    <property type="entry name" value="HIGH-AFFINITY BRANCHED-CHAIN AMINO ACID TRANSPORT ATP-BINDING PROTEIN LIVF"/>
    <property type="match status" value="1"/>
</dbReference>
<dbReference type="PROSITE" id="PS50893">
    <property type="entry name" value="ABC_TRANSPORTER_2"/>
    <property type="match status" value="1"/>
</dbReference>
<evidence type="ECO:0000256" key="4">
    <source>
        <dbReference type="ARBA" id="ARBA00022840"/>
    </source>
</evidence>
<dbReference type="Pfam" id="PF00005">
    <property type="entry name" value="ABC_tran"/>
    <property type="match status" value="1"/>
</dbReference>
<sequence>MLQLSGVDAYYGPSQVLHNISLEVSKGEIVCLLGANAAGKTTTMKTIFGLLRPRSGSIMFEGQKIERKLTGNIVGSGLALVPEARRIFPRMTVLENLEMGAYSRRSRAEIKQDLEHVYQIFPRIQERRKQVAGTMSGGEQQMLAMGRALMSRPRMICMDEPSMGLSPLLVETVFETIVRIRDEGMTIFLVEQNASMALSLADRGYVLQTGKIVLSDTADNLLKNDLVRQAYLGGA</sequence>
<dbReference type="InterPro" id="IPR027417">
    <property type="entry name" value="P-loop_NTPase"/>
</dbReference>
<dbReference type="GO" id="GO:0005524">
    <property type="term" value="F:ATP binding"/>
    <property type="evidence" value="ECO:0007669"/>
    <property type="project" value="UniProtKB-KW"/>
</dbReference>
<dbReference type="Proteomes" id="UP000290365">
    <property type="component" value="Chromosome"/>
</dbReference>
<evidence type="ECO:0000256" key="3">
    <source>
        <dbReference type="ARBA" id="ARBA00022741"/>
    </source>
</evidence>